<reference evidence="2" key="1">
    <citation type="submission" date="2021-06" db="EMBL/GenBank/DDBJ databases">
        <authorList>
            <person name="Kallberg Y."/>
            <person name="Tangrot J."/>
            <person name="Rosling A."/>
        </authorList>
    </citation>
    <scope>NUCLEOTIDE SEQUENCE</scope>
    <source>
        <strain evidence="2">FL966</strain>
    </source>
</reference>
<evidence type="ECO:0000259" key="1">
    <source>
        <dbReference type="Pfam" id="PF16297"/>
    </source>
</evidence>
<organism evidence="2 3">
    <name type="scientific">Cetraspora pellucida</name>
    <dbReference type="NCBI Taxonomy" id="1433469"/>
    <lineage>
        <taxon>Eukaryota</taxon>
        <taxon>Fungi</taxon>
        <taxon>Fungi incertae sedis</taxon>
        <taxon>Mucoromycota</taxon>
        <taxon>Glomeromycotina</taxon>
        <taxon>Glomeromycetes</taxon>
        <taxon>Diversisporales</taxon>
        <taxon>Gigasporaceae</taxon>
        <taxon>Cetraspora</taxon>
    </lineage>
</organism>
<gene>
    <name evidence="2" type="ORF">CPELLU_LOCUS12302</name>
</gene>
<evidence type="ECO:0000313" key="2">
    <source>
        <dbReference type="EMBL" id="CAG8710489.1"/>
    </source>
</evidence>
<sequence length="158" mass="18010">EQPDLNSILIALQLIQQENQLLRQENIDVRNKLNQLLQGGAHNQPREPKVSLPDKFDETYSKFRGFLNQIQLIICLQPSYYTNDRTQVELLGSLLVDPALAWFALLLKKESALLNDFDGFVEEFKATFGDSDKVSMAANRIRKLNQESKSALSNALEF</sequence>
<keyword evidence="3" id="KW-1185">Reference proteome</keyword>
<dbReference type="Pfam" id="PF16297">
    <property type="entry name" value="DUF4939"/>
    <property type="match status" value="1"/>
</dbReference>
<accession>A0A9N9HX08</accession>
<comment type="caution">
    <text evidence="2">The sequence shown here is derived from an EMBL/GenBank/DDBJ whole genome shotgun (WGS) entry which is preliminary data.</text>
</comment>
<protein>
    <submittedName>
        <fullName evidence="2">5983_t:CDS:1</fullName>
    </submittedName>
</protein>
<dbReference type="InterPro" id="IPR032549">
    <property type="entry name" value="DUF4939"/>
</dbReference>
<dbReference type="AlphaFoldDB" id="A0A9N9HX08"/>
<feature type="domain" description="DUF4939" evidence="1">
    <location>
        <begin position="30"/>
        <end position="131"/>
    </location>
</feature>
<dbReference type="Proteomes" id="UP000789759">
    <property type="component" value="Unassembled WGS sequence"/>
</dbReference>
<dbReference type="OrthoDB" id="2432520at2759"/>
<dbReference type="EMBL" id="CAJVQA010011750">
    <property type="protein sequence ID" value="CAG8710489.1"/>
    <property type="molecule type" value="Genomic_DNA"/>
</dbReference>
<feature type="non-terminal residue" evidence="2">
    <location>
        <position position="1"/>
    </location>
</feature>
<proteinExistence type="predicted"/>
<evidence type="ECO:0000313" key="3">
    <source>
        <dbReference type="Proteomes" id="UP000789759"/>
    </source>
</evidence>
<name>A0A9N9HX08_9GLOM</name>